<dbReference type="AlphaFoldDB" id="A0A1J5PEX2"/>
<proteinExistence type="predicted"/>
<comment type="caution">
    <text evidence="1">The sequence shown here is derived from an EMBL/GenBank/DDBJ whole genome shotgun (WGS) entry which is preliminary data.</text>
</comment>
<name>A0A1J5PEX2_9ZZZZ</name>
<dbReference type="EMBL" id="MLJW01006655">
    <property type="protein sequence ID" value="OIQ66367.1"/>
    <property type="molecule type" value="Genomic_DNA"/>
</dbReference>
<protein>
    <submittedName>
        <fullName evidence="1">Uncharacterized protein</fullName>
    </submittedName>
</protein>
<reference evidence="1" key="1">
    <citation type="submission" date="2016-10" db="EMBL/GenBank/DDBJ databases">
        <title>Sequence of Gallionella enrichment culture.</title>
        <authorList>
            <person name="Poehlein A."/>
            <person name="Muehling M."/>
            <person name="Daniel R."/>
        </authorList>
    </citation>
    <scope>NUCLEOTIDE SEQUENCE</scope>
</reference>
<evidence type="ECO:0000313" key="1">
    <source>
        <dbReference type="EMBL" id="OIQ66367.1"/>
    </source>
</evidence>
<organism evidence="1">
    <name type="scientific">mine drainage metagenome</name>
    <dbReference type="NCBI Taxonomy" id="410659"/>
    <lineage>
        <taxon>unclassified sequences</taxon>
        <taxon>metagenomes</taxon>
        <taxon>ecological metagenomes</taxon>
    </lineage>
</organism>
<gene>
    <name evidence="1" type="ORF">GALL_520630</name>
</gene>
<sequence length="230" mass="25450">MDPRLLTLKGLVMAFGCVVEDGTWFERFLNDRLLDPTTAAQVARDAVLDREHREVLEPAAVMEAMACVEGIPHAAVAGALREVWLDYGLQADDPNDLASLFRDARAHGPTALMTAEELERLQSLPATVEIFRGQVFCDGRRPSNISWTLNKEVACWYAAPVPSLGQPSGWILSSRVPRDLVLAHFLERGEQEVIIDPSPFLIPGYPVRAERGTCTEFPAHLSRVRMSSAD</sequence>
<accession>A0A1J5PEX2</accession>